<evidence type="ECO:0000313" key="1">
    <source>
        <dbReference type="EMBL" id="UXI70097.1"/>
    </source>
</evidence>
<reference evidence="1" key="1">
    <citation type="submission" date="2022-09" db="EMBL/GenBank/DDBJ databases">
        <title>Tahibacter sp. nov., isolated from a fresh water.</title>
        <authorList>
            <person name="Baek J.H."/>
            <person name="Lee J.K."/>
            <person name="Kim J.M."/>
            <person name="Jeon C.O."/>
        </authorList>
    </citation>
    <scope>NUCLEOTIDE SEQUENCE</scope>
    <source>
        <strain evidence="1">W38</strain>
    </source>
</reference>
<keyword evidence="2" id="KW-1185">Reference proteome</keyword>
<dbReference type="RefSeq" id="WP_261697048.1">
    <property type="nucleotide sequence ID" value="NZ_CP104694.1"/>
</dbReference>
<evidence type="ECO:0000313" key="2">
    <source>
        <dbReference type="Proteomes" id="UP001064632"/>
    </source>
</evidence>
<sequence length="445" mass="50586">MRSDEAFVYGVLDVRDRLSDTELAERCRELTFAWSRWSYSGPIIEHDDPQTLLRLAAQRNARYCLVQAGGHLVVETLRPKGAEAPELVDLLVRALGSQHWLVGHSVAPGAIRESCWLVDLDRWQLAGQPTLRRDAGRPWLWCDDLWGMAPFPMAARALGRELQPERAAHADALRSTPERADRDSLTPELASFVDGLSRTLDRSQRGVFVWNLEGYDDVSLLEPEPLAALYCVAAGFKPNAILRRCGFRPDAQVVFLDYSRDALRFRRQLVEAWNGRDLPAFLWPRLEPSSTHYWLRSTAHDGMPDRAELEQLWQRELDDWGGADTFAAHWQATRRLVHHYVHVDLLRHPERAITMTPQGPSVVWWSNAFSSVHALWHLRYAARADAFTRWIDVLAEACPEAQLLGADADNVPVADTRAAEYAAMRAVWQGGMHEPLRCCTTSLRF</sequence>
<protein>
    <submittedName>
        <fullName evidence="1">Uncharacterized protein</fullName>
    </submittedName>
</protein>
<dbReference type="EMBL" id="CP104694">
    <property type="protein sequence ID" value="UXI70097.1"/>
    <property type="molecule type" value="Genomic_DNA"/>
</dbReference>
<gene>
    <name evidence="1" type="ORF">N4264_10850</name>
</gene>
<organism evidence="1 2">
    <name type="scientific">Tahibacter amnicola</name>
    <dbReference type="NCBI Taxonomy" id="2976241"/>
    <lineage>
        <taxon>Bacteria</taxon>
        <taxon>Pseudomonadati</taxon>
        <taxon>Pseudomonadota</taxon>
        <taxon>Gammaproteobacteria</taxon>
        <taxon>Lysobacterales</taxon>
        <taxon>Rhodanobacteraceae</taxon>
        <taxon>Tahibacter</taxon>
    </lineage>
</organism>
<accession>A0ABY6BK08</accession>
<proteinExistence type="predicted"/>
<dbReference type="Proteomes" id="UP001064632">
    <property type="component" value="Chromosome"/>
</dbReference>
<name>A0ABY6BK08_9GAMM</name>